<organism evidence="1 2">
    <name type="scientific">Filimonas zeae</name>
    <dbReference type="NCBI Taxonomy" id="1737353"/>
    <lineage>
        <taxon>Bacteria</taxon>
        <taxon>Pseudomonadati</taxon>
        <taxon>Bacteroidota</taxon>
        <taxon>Chitinophagia</taxon>
        <taxon>Chitinophagales</taxon>
        <taxon>Chitinophagaceae</taxon>
        <taxon>Filimonas</taxon>
    </lineage>
</organism>
<sequence length="266" mass="29663">MNATIQYTKKGIWVLLLLLSITACNKENLNQQKAMQIVINGYNGSDNALQVLVDTTAYGLWVSNGKHLIKPASVFEFNIVYTYPVNQPPQRVMLLDTITQKIVFSQALPIAGTKAIFNYLYVGGKELAVPAPATGTAANPLGFYISYTDNDEPFDISLYRIDNNSGQEYRTWLAKNVKPNTWIQIDYTADTAFDSNNELSNASICFTKPGTTDQWAFRDNESSSKRSVGGMGFPKAGETGVTLSWFLKPGDWTLETSRLFFHPDRN</sequence>
<evidence type="ECO:0000313" key="2">
    <source>
        <dbReference type="Proteomes" id="UP000627292"/>
    </source>
</evidence>
<dbReference type="EMBL" id="BMIB01000001">
    <property type="protein sequence ID" value="GGH59386.1"/>
    <property type="molecule type" value="Genomic_DNA"/>
</dbReference>
<accession>A0A917MRR6</accession>
<reference evidence="1" key="2">
    <citation type="submission" date="2020-09" db="EMBL/GenBank/DDBJ databases">
        <authorList>
            <person name="Sun Q."/>
            <person name="Zhou Y."/>
        </authorList>
    </citation>
    <scope>NUCLEOTIDE SEQUENCE</scope>
    <source>
        <strain evidence="1">CGMCC 1.15290</strain>
    </source>
</reference>
<evidence type="ECO:0000313" key="1">
    <source>
        <dbReference type="EMBL" id="GGH59386.1"/>
    </source>
</evidence>
<keyword evidence="2" id="KW-1185">Reference proteome</keyword>
<dbReference type="Proteomes" id="UP000627292">
    <property type="component" value="Unassembled WGS sequence"/>
</dbReference>
<comment type="caution">
    <text evidence="1">The sequence shown here is derived from an EMBL/GenBank/DDBJ whole genome shotgun (WGS) entry which is preliminary data.</text>
</comment>
<dbReference type="AlphaFoldDB" id="A0A917MRR6"/>
<reference evidence="1" key="1">
    <citation type="journal article" date="2014" name="Int. J. Syst. Evol. Microbiol.">
        <title>Complete genome sequence of Corynebacterium casei LMG S-19264T (=DSM 44701T), isolated from a smear-ripened cheese.</title>
        <authorList>
            <consortium name="US DOE Joint Genome Institute (JGI-PGF)"/>
            <person name="Walter F."/>
            <person name="Albersmeier A."/>
            <person name="Kalinowski J."/>
            <person name="Ruckert C."/>
        </authorList>
    </citation>
    <scope>NUCLEOTIDE SEQUENCE</scope>
    <source>
        <strain evidence="1">CGMCC 1.15290</strain>
    </source>
</reference>
<name>A0A917MRR6_9BACT</name>
<dbReference type="RefSeq" id="WP_188950501.1">
    <property type="nucleotide sequence ID" value="NZ_BMIB01000001.1"/>
</dbReference>
<proteinExistence type="predicted"/>
<gene>
    <name evidence="1" type="ORF">GCM10011379_06100</name>
</gene>
<protein>
    <submittedName>
        <fullName evidence="1">Uncharacterized protein</fullName>
    </submittedName>
</protein>